<dbReference type="PANTHER" id="PTHR24305:SF232">
    <property type="entry name" value="P450, PUTATIVE (EUROFUNG)-RELATED"/>
    <property type="match status" value="1"/>
</dbReference>
<evidence type="ECO:0000256" key="7">
    <source>
        <dbReference type="PIRSR" id="PIRSR602403-1"/>
    </source>
</evidence>
<evidence type="ECO:0000256" key="9">
    <source>
        <dbReference type="SAM" id="Phobius"/>
    </source>
</evidence>
<proteinExistence type="inferred from homology"/>
<dbReference type="PRINTS" id="PR00465">
    <property type="entry name" value="EP450IV"/>
</dbReference>
<keyword evidence="9" id="KW-0472">Membrane</keyword>
<evidence type="ECO:0000256" key="4">
    <source>
        <dbReference type="ARBA" id="ARBA00022723"/>
    </source>
</evidence>
<evidence type="ECO:0000313" key="10">
    <source>
        <dbReference type="EMBL" id="KAK0625503.1"/>
    </source>
</evidence>
<dbReference type="PRINTS" id="PR00385">
    <property type="entry name" value="P450"/>
</dbReference>
<name>A0AA39X1G1_9PEZI</name>
<keyword evidence="9" id="KW-0812">Transmembrane</keyword>
<evidence type="ECO:0000256" key="3">
    <source>
        <dbReference type="ARBA" id="ARBA00022617"/>
    </source>
</evidence>
<evidence type="ECO:0000256" key="6">
    <source>
        <dbReference type="ARBA" id="ARBA00023033"/>
    </source>
</evidence>
<dbReference type="AlphaFoldDB" id="A0AA39X1G1"/>
<sequence>MSRPDHHQSPAIAVGLLAVTILLFVLYRIALPKPLAGIPYNVSSSRKLFGDVPGMLSHIANEDGTFITYLEQTLQRLNAPLVQIFIKPMSQPLLVLGDFPEARDIMTRRTKEFDRSTSSGDLVRGLGSSHHIHLKTTPAWRAQRRLIQDLMTPSFLNKVAGPVMHQNASLLIDLWRAKTRIAAGRPFTASADIDQVALDAVLVFAFGERFGEKHSAIRPALDAVRDMMQQNSGGGTNGNVSDEPVVFPTGVTDPVVSASLELVATVEDVQGSPLPDLKWWFINSKPRVKRATKIKEDAIKREVEDAIRRLNGATGEEFVKSAVDHMVFRERTLAEKDGRRPDFFSRIMMDEIFGFIIAGNDTSSTSISWGVKYLADHPSAQTKLRQALESAFASAAREGRSPSIQEITDTHNVAYLDAVIEETLRCSATVPVVDRQATVDTELLGYHIPKGSVVTCLVTGPSMMSPALEIDEARRSETGRLAKKSEGRDGPRAWDLNGMASFQPERWLTTNSKKGGDGSIEFDAAAGPQLAFGLGTRQCYGKRLALLEMRILITLIVWNFELLPCPPALSGDKPILIMTNRPKDCYVRLREVKRGKN</sequence>
<dbReference type="InterPro" id="IPR001128">
    <property type="entry name" value="Cyt_P450"/>
</dbReference>
<feature type="binding site" description="axial binding residue" evidence="7">
    <location>
        <position position="539"/>
    </location>
    <ligand>
        <name>heme</name>
        <dbReference type="ChEBI" id="CHEBI:30413"/>
    </ligand>
    <ligandPart>
        <name>Fe</name>
        <dbReference type="ChEBI" id="CHEBI:18248"/>
    </ligandPart>
</feature>
<protein>
    <submittedName>
        <fullName evidence="10">Cytochrome P450 monooxygenase</fullName>
    </submittedName>
</protein>
<comment type="cofactor">
    <cofactor evidence="1 7">
        <name>heme</name>
        <dbReference type="ChEBI" id="CHEBI:30413"/>
    </cofactor>
</comment>
<dbReference type="EMBL" id="JAULSR010000003">
    <property type="protein sequence ID" value="KAK0625503.1"/>
    <property type="molecule type" value="Genomic_DNA"/>
</dbReference>
<keyword evidence="6 10" id="KW-0503">Monooxygenase</keyword>
<dbReference type="Gene3D" id="1.10.630.10">
    <property type="entry name" value="Cytochrome P450"/>
    <property type="match status" value="1"/>
</dbReference>
<evidence type="ECO:0000256" key="1">
    <source>
        <dbReference type="ARBA" id="ARBA00001971"/>
    </source>
</evidence>
<dbReference type="GO" id="GO:0005506">
    <property type="term" value="F:iron ion binding"/>
    <property type="evidence" value="ECO:0007669"/>
    <property type="project" value="InterPro"/>
</dbReference>
<comment type="similarity">
    <text evidence="2">Belongs to the cytochrome P450 family.</text>
</comment>
<dbReference type="SUPFAM" id="SSF48264">
    <property type="entry name" value="Cytochrome P450"/>
    <property type="match status" value="1"/>
</dbReference>
<gene>
    <name evidence="10" type="ORF">B0T17DRAFT_558898</name>
</gene>
<keyword evidence="11" id="KW-1185">Reference proteome</keyword>
<keyword evidence="3 7" id="KW-0349">Heme</keyword>
<dbReference type="InterPro" id="IPR002403">
    <property type="entry name" value="Cyt_P450_E_grp-IV"/>
</dbReference>
<evidence type="ECO:0000313" key="11">
    <source>
        <dbReference type="Proteomes" id="UP001174934"/>
    </source>
</evidence>
<dbReference type="GO" id="GO:0016705">
    <property type="term" value="F:oxidoreductase activity, acting on paired donors, with incorporation or reduction of molecular oxygen"/>
    <property type="evidence" value="ECO:0007669"/>
    <property type="project" value="InterPro"/>
</dbReference>
<comment type="caution">
    <text evidence="10">The sequence shown here is derived from an EMBL/GenBank/DDBJ whole genome shotgun (WGS) entry which is preliminary data.</text>
</comment>
<dbReference type="Proteomes" id="UP001174934">
    <property type="component" value="Unassembled WGS sequence"/>
</dbReference>
<accession>A0AA39X1G1</accession>
<dbReference type="GO" id="GO:0020037">
    <property type="term" value="F:heme binding"/>
    <property type="evidence" value="ECO:0007669"/>
    <property type="project" value="InterPro"/>
</dbReference>
<feature type="transmembrane region" description="Helical" evidence="9">
    <location>
        <begin position="12"/>
        <end position="31"/>
    </location>
</feature>
<dbReference type="PANTHER" id="PTHR24305">
    <property type="entry name" value="CYTOCHROME P450"/>
    <property type="match status" value="1"/>
</dbReference>
<keyword evidence="4 7" id="KW-0479">Metal-binding</keyword>
<organism evidence="10 11">
    <name type="scientific">Bombardia bombarda</name>
    <dbReference type="NCBI Taxonomy" id="252184"/>
    <lineage>
        <taxon>Eukaryota</taxon>
        <taxon>Fungi</taxon>
        <taxon>Dikarya</taxon>
        <taxon>Ascomycota</taxon>
        <taxon>Pezizomycotina</taxon>
        <taxon>Sordariomycetes</taxon>
        <taxon>Sordariomycetidae</taxon>
        <taxon>Sordariales</taxon>
        <taxon>Lasiosphaeriaceae</taxon>
        <taxon>Bombardia</taxon>
    </lineage>
</organism>
<evidence type="ECO:0000256" key="5">
    <source>
        <dbReference type="ARBA" id="ARBA00023004"/>
    </source>
</evidence>
<dbReference type="InterPro" id="IPR050121">
    <property type="entry name" value="Cytochrome_P450_monoxygenase"/>
</dbReference>
<keyword evidence="9" id="KW-1133">Transmembrane helix</keyword>
<evidence type="ECO:0000256" key="2">
    <source>
        <dbReference type="ARBA" id="ARBA00010617"/>
    </source>
</evidence>
<feature type="region of interest" description="Disordered" evidence="8">
    <location>
        <begin position="476"/>
        <end position="495"/>
    </location>
</feature>
<keyword evidence="6 10" id="KW-0560">Oxidoreductase</keyword>
<feature type="compositionally biased region" description="Basic and acidic residues" evidence="8">
    <location>
        <begin position="476"/>
        <end position="492"/>
    </location>
</feature>
<dbReference type="InterPro" id="IPR036396">
    <property type="entry name" value="Cyt_P450_sf"/>
</dbReference>
<dbReference type="GO" id="GO:0004497">
    <property type="term" value="F:monooxygenase activity"/>
    <property type="evidence" value="ECO:0007669"/>
    <property type="project" value="UniProtKB-KW"/>
</dbReference>
<evidence type="ECO:0000256" key="8">
    <source>
        <dbReference type="SAM" id="MobiDB-lite"/>
    </source>
</evidence>
<keyword evidence="5 7" id="KW-0408">Iron</keyword>
<reference evidence="10" key="1">
    <citation type="submission" date="2023-06" db="EMBL/GenBank/DDBJ databases">
        <title>Genome-scale phylogeny and comparative genomics of the fungal order Sordariales.</title>
        <authorList>
            <consortium name="Lawrence Berkeley National Laboratory"/>
            <person name="Hensen N."/>
            <person name="Bonometti L."/>
            <person name="Westerberg I."/>
            <person name="Brannstrom I.O."/>
            <person name="Guillou S."/>
            <person name="Cros-Aarteil S."/>
            <person name="Calhoun S."/>
            <person name="Haridas S."/>
            <person name="Kuo A."/>
            <person name="Mondo S."/>
            <person name="Pangilinan J."/>
            <person name="Riley R."/>
            <person name="LaButti K."/>
            <person name="Andreopoulos B."/>
            <person name="Lipzen A."/>
            <person name="Chen C."/>
            <person name="Yanf M."/>
            <person name="Daum C."/>
            <person name="Ng V."/>
            <person name="Clum A."/>
            <person name="Steindorff A."/>
            <person name="Ohm R."/>
            <person name="Martin F."/>
            <person name="Silar P."/>
            <person name="Natvig D."/>
            <person name="Lalanne C."/>
            <person name="Gautier V."/>
            <person name="Ament-velasquez S.L."/>
            <person name="Kruys A."/>
            <person name="Hutchinson M.I."/>
            <person name="Powell A.J."/>
            <person name="Barry K."/>
            <person name="Miller A.N."/>
            <person name="Grigoriev I.V."/>
            <person name="Debuchy R."/>
            <person name="Gladieux P."/>
            <person name="Thoren M.H."/>
            <person name="Johannesson H."/>
        </authorList>
    </citation>
    <scope>NUCLEOTIDE SEQUENCE</scope>
    <source>
        <strain evidence="10">SMH3391-2</strain>
    </source>
</reference>
<dbReference type="Pfam" id="PF00067">
    <property type="entry name" value="p450"/>
    <property type="match status" value="3"/>
</dbReference>